<comment type="cofactor">
    <cofactor evidence="1">
        <name>FMN</name>
        <dbReference type="ChEBI" id="CHEBI:58210"/>
    </cofactor>
</comment>
<sequence length="144" mass="15856">MEITIIYGTETGNSESLAQDARAKLTKLGHQAKVVDMEGMTVEQLKNAGTLLVITSTWGDGEPPTNAEALHQELKDSSEDLSEVSYAVFALGDEFYENFCQAGKDFDSFLERLKAQRLLPVVLSNGDHDDTFPEWVDAIAEKLS</sequence>
<dbReference type="GO" id="GO:0005829">
    <property type="term" value="C:cytosol"/>
    <property type="evidence" value="ECO:0007669"/>
    <property type="project" value="TreeGrafter"/>
</dbReference>
<evidence type="ECO:0000313" key="5">
    <source>
        <dbReference type="Proteomes" id="UP000235914"/>
    </source>
</evidence>
<evidence type="ECO:0000256" key="1">
    <source>
        <dbReference type="ARBA" id="ARBA00001917"/>
    </source>
</evidence>
<keyword evidence="3" id="KW-0288">FMN</keyword>
<dbReference type="Gene3D" id="3.40.50.360">
    <property type="match status" value="1"/>
</dbReference>
<dbReference type="EMBL" id="PJKN01000005">
    <property type="protein sequence ID" value="PNC54674.1"/>
    <property type="molecule type" value="Genomic_DNA"/>
</dbReference>
<dbReference type="Pfam" id="PF00258">
    <property type="entry name" value="Flavodoxin_1"/>
    <property type="match status" value="1"/>
</dbReference>
<dbReference type="PANTHER" id="PTHR19384">
    <property type="entry name" value="NITRIC OXIDE SYNTHASE-RELATED"/>
    <property type="match status" value="1"/>
</dbReference>
<dbReference type="InterPro" id="IPR001094">
    <property type="entry name" value="Flavdoxin-like"/>
</dbReference>
<dbReference type="GO" id="GO:0050660">
    <property type="term" value="F:flavin adenine dinucleotide binding"/>
    <property type="evidence" value="ECO:0007669"/>
    <property type="project" value="TreeGrafter"/>
</dbReference>
<proteinExistence type="predicted"/>
<dbReference type="GO" id="GO:0010181">
    <property type="term" value="F:FMN binding"/>
    <property type="evidence" value="ECO:0007669"/>
    <property type="project" value="InterPro"/>
</dbReference>
<evidence type="ECO:0000256" key="3">
    <source>
        <dbReference type="ARBA" id="ARBA00022643"/>
    </source>
</evidence>
<evidence type="ECO:0000256" key="2">
    <source>
        <dbReference type="ARBA" id="ARBA00022630"/>
    </source>
</evidence>
<dbReference type="PRINTS" id="PR00369">
    <property type="entry name" value="FLAVODOXIN"/>
</dbReference>
<dbReference type="GO" id="GO:0016491">
    <property type="term" value="F:oxidoreductase activity"/>
    <property type="evidence" value="ECO:0007669"/>
    <property type="project" value="TreeGrafter"/>
</dbReference>
<organism evidence="4 5">
    <name type="scientific">Akkermansia muciniphila</name>
    <dbReference type="NCBI Taxonomy" id="239935"/>
    <lineage>
        <taxon>Bacteria</taxon>
        <taxon>Pseudomonadati</taxon>
        <taxon>Verrucomicrobiota</taxon>
        <taxon>Verrucomicrobiia</taxon>
        <taxon>Verrucomicrobiales</taxon>
        <taxon>Akkermansiaceae</taxon>
        <taxon>Akkermansia</taxon>
    </lineage>
</organism>
<evidence type="ECO:0000313" key="4">
    <source>
        <dbReference type="EMBL" id="PNC54674.1"/>
    </source>
</evidence>
<dbReference type="AlphaFoldDB" id="A0A2N8I9A7"/>
<dbReference type="InterPro" id="IPR008254">
    <property type="entry name" value="Flavodoxin/NO_synth"/>
</dbReference>
<dbReference type="RefSeq" id="WP_022196981.1">
    <property type="nucleotide sequence ID" value="NZ_BAABSF010000001.1"/>
</dbReference>
<dbReference type="InterPro" id="IPR029039">
    <property type="entry name" value="Flavoprotein-like_sf"/>
</dbReference>
<gene>
    <name evidence="4" type="ORF">CXU09_09020</name>
</gene>
<dbReference type="PROSITE" id="PS50902">
    <property type="entry name" value="FLAVODOXIN_LIKE"/>
    <property type="match status" value="1"/>
</dbReference>
<name>A0A2N8I9A7_9BACT</name>
<comment type="caution">
    <text evidence="4">The sequence shown here is derived from an EMBL/GenBank/DDBJ whole genome shotgun (WGS) entry which is preliminary data.</text>
</comment>
<dbReference type="SUPFAM" id="SSF52218">
    <property type="entry name" value="Flavoproteins"/>
    <property type="match status" value="1"/>
</dbReference>
<keyword evidence="2" id="KW-0285">Flavoprotein</keyword>
<dbReference type="Proteomes" id="UP000235914">
    <property type="component" value="Unassembled WGS sequence"/>
</dbReference>
<accession>A0A2N8I9A7</accession>
<dbReference type="PANTHER" id="PTHR19384:SF128">
    <property type="entry name" value="NADPH OXIDOREDUCTASE A"/>
    <property type="match status" value="1"/>
</dbReference>
<protein>
    <submittedName>
        <fullName evidence="4">Uncharacterized protein</fullName>
    </submittedName>
</protein>
<reference evidence="4 5" key="1">
    <citation type="journal article" date="2017" name="BMC Genomics">
        <title>Genome sequencing of 39 Akkermansia muciniphila isolates reveals its population structure, genomic and functional diverisity, and global distribution in mammalian gut microbiotas.</title>
        <authorList>
            <person name="Guo X."/>
            <person name="Li S."/>
            <person name="Zhang J."/>
            <person name="Wu F."/>
            <person name="Li X."/>
            <person name="Wu D."/>
            <person name="Zhang M."/>
            <person name="Ou Z."/>
            <person name="Jie Z."/>
            <person name="Yan Q."/>
            <person name="Li P."/>
            <person name="Yi J."/>
            <person name="Peng Y."/>
        </authorList>
    </citation>
    <scope>NUCLEOTIDE SEQUENCE [LARGE SCALE GENOMIC DNA]</scope>
    <source>
        <strain evidence="4 5">GP43</strain>
    </source>
</reference>